<reference evidence="1 2" key="1">
    <citation type="submission" date="2019-03" db="EMBL/GenBank/DDBJ databases">
        <title>Single cell metagenomics reveals metabolic interactions within the superorganism composed of flagellate Streblomastix strix and complex community of Bacteroidetes bacteria on its surface.</title>
        <authorList>
            <person name="Treitli S.C."/>
            <person name="Kolisko M."/>
            <person name="Husnik F."/>
            <person name="Keeling P."/>
            <person name="Hampl V."/>
        </authorList>
    </citation>
    <scope>NUCLEOTIDE SEQUENCE [LARGE SCALE GENOMIC DNA]</scope>
    <source>
        <strain evidence="1">ST1C</strain>
    </source>
</reference>
<evidence type="ECO:0000313" key="1">
    <source>
        <dbReference type="EMBL" id="KAA6354092.1"/>
    </source>
</evidence>
<name>A0A5J4T800_9EUKA</name>
<accession>A0A5J4T800</accession>
<sequence length="54" mass="6426">MTATVNTYRTANQILTHVIFDEDEVEEVQVITRIKRKRRPAKTATELIRDNRKR</sequence>
<dbReference type="AlphaFoldDB" id="A0A5J4T800"/>
<comment type="caution">
    <text evidence="1">The sequence shown here is derived from an EMBL/GenBank/DDBJ whole genome shotgun (WGS) entry which is preliminary data.</text>
</comment>
<protein>
    <submittedName>
        <fullName evidence="1">Uncharacterized protein</fullName>
    </submittedName>
</protein>
<feature type="non-terminal residue" evidence="1">
    <location>
        <position position="54"/>
    </location>
</feature>
<dbReference type="Proteomes" id="UP000324800">
    <property type="component" value="Unassembled WGS sequence"/>
</dbReference>
<evidence type="ECO:0000313" key="2">
    <source>
        <dbReference type="Proteomes" id="UP000324800"/>
    </source>
</evidence>
<gene>
    <name evidence="1" type="ORF">EZS28_050381</name>
</gene>
<proteinExistence type="predicted"/>
<dbReference type="EMBL" id="SNRW01036926">
    <property type="protein sequence ID" value="KAA6354092.1"/>
    <property type="molecule type" value="Genomic_DNA"/>
</dbReference>
<organism evidence="1 2">
    <name type="scientific">Streblomastix strix</name>
    <dbReference type="NCBI Taxonomy" id="222440"/>
    <lineage>
        <taxon>Eukaryota</taxon>
        <taxon>Metamonada</taxon>
        <taxon>Preaxostyla</taxon>
        <taxon>Oxymonadida</taxon>
        <taxon>Streblomastigidae</taxon>
        <taxon>Streblomastix</taxon>
    </lineage>
</organism>